<proteinExistence type="predicted"/>
<sequence length="90" mass="10157">MTVKTSISLTDEQEAYARSLVEAGHYPSLSAVIQRGLEVLRHETETRDLELEALRLLIDQRLAGPFIDVEEGIADIHAMLDRKRKDRAAL</sequence>
<protein>
    <submittedName>
        <fullName evidence="2">Type II toxin-antitoxin system ParD family antitoxin</fullName>
    </submittedName>
</protein>
<dbReference type="Proteomes" id="UP000225379">
    <property type="component" value="Unassembled WGS sequence"/>
</dbReference>
<dbReference type="InterPro" id="IPR022789">
    <property type="entry name" value="ParD"/>
</dbReference>
<dbReference type="SUPFAM" id="SSF47598">
    <property type="entry name" value="Ribbon-helix-helix"/>
    <property type="match status" value="1"/>
</dbReference>
<reference evidence="3" key="1">
    <citation type="submission" date="2017-10" db="EMBL/GenBank/DDBJ databases">
        <authorList>
            <person name="Kravchenko I.K."/>
            <person name="Grouzdev D.S."/>
        </authorList>
    </citation>
    <scope>NUCLEOTIDE SEQUENCE [LARGE SCALE GENOMIC DNA]</scope>
    <source>
        <strain evidence="3">B2</strain>
    </source>
</reference>
<dbReference type="EMBL" id="PDKW01000043">
    <property type="protein sequence ID" value="PGH53138.1"/>
    <property type="molecule type" value="Genomic_DNA"/>
</dbReference>
<dbReference type="InterPro" id="IPR038296">
    <property type="entry name" value="ParD_sf"/>
</dbReference>
<evidence type="ECO:0000256" key="1">
    <source>
        <dbReference type="ARBA" id="ARBA00022649"/>
    </source>
</evidence>
<dbReference type="OrthoDB" id="8392969at2"/>
<dbReference type="RefSeq" id="WP_098739227.1">
    <property type="nucleotide sequence ID" value="NZ_PDKW01000043.1"/>
</dbReference>
<dbReference type="InterPro" id="IPR010985">
    <property type="entry name" value="Ribbon_hlx_hlx"/>
</dbReference>
<dbReference type="Gene3D" id="6.10.10.120">
    <property type="entry name" value="Antitoxin ParD1-like"/>
    <property type="match status" value="1"/>
</dbReference>
<keyword evidence="1" id="KW-1277">Toxin-antitoxin system</keyword>
<evidence type="ECO:0000313" key="3">
    <source>
        <dbReference type="Proteomes" id="UP000225379"/>
    </source>
</evidence>
<name>A0A2B8B6G2_9PROT</name>
<organism evidence="2 3">
    <name type="scientific">Azospirillum palustre</name>
    <dbReference type="NCBI Taxonomy" id="2044885"/>
    <lineage>
        <taxon>Bacteria</taxon>
        <taxon>Pseudomonadati</taxon>
        <taxon>Pseudomonadota</taxon>
        <taxon>Alphaproteobacteria</taxon>
        <taxon>Rhodospirillales</taxon>
        <taxon>Azospirillaceae</taxon>
        <taxon>Azospirillum</taxon>
    </lineage>
</organism>
<evidence type="ECO:0000313" key="2">
    <source>
        <dbReference type="EMBL" id="PGH53138.1"/>
    </source>
</evidence>
<accession>A0A2B8B6G2</accession>
<dbReference type="GO" id="GO:0006355">
    <property type="term" value="P:regulation of DNA-templated transcription"/>
    <property type="evidence" value="ECO:0007669"/>
    <property type="project" value="InterPro"/>
</dbReference>
<comment type="caution">
    <text evidence="2">The sequence shown here is derived from an EMBL/GenBank/DDBJ whole genome shotgun (WGS) entry which is preliminary data.</text>
</comment>
<dbReference type="Pfam" id="PF03693">
    <property type="entry name" value="ParD_antitoxin"/>
    <property type="match status" value="1"/>
</dbReference>
<dbReference type="AlphaFoldDB" id="A0A2B8B6G2"/>
<keyword evidence="3" id="KW-1185">Reference proteome</keyword>
<gene>
    <name evidence="2" type="ORF">CRT60_24820</name>
</gene>